<reference evidence="2" key="1">
    <citation type="submission" date="2006-10" db="EMBL/GenBank/DDBJ databases">
        <authorList>
            <person name="Amadeo P."/>
            <person name="Zhao Q."/>
            <person name="Wortman J."/>
            <person name="Fraser-Liggett C."/>
            <person name="Carlton J."/>
        </authorList>
    </citation>
    <scope>NUCLEOTIDE SEQUENCE</scope>
    <source>
        <strain evidence="2">G3</strain>
    </source>
</reference>
<name>A2FTL9_TRIV3</name>
<dbReference type="InParanoid" id="A2FTL9"/>
<gene>
    <name evidence="2" type="ORF">TVAG_147540</name>
</gene>
<accession>A2FTL9</accession>
<dbReference type="InterPro" id="IPR002110">
    <property type="entry name" value="Ankyrin_rpt"/>
</dbReference>
<dbReference type="VEuPathDB" id="TrichDB:TVAG_147540"/>
<protein>
    <recommendedName>
        <fullName evidence="1">DUF3447 domain-containing protein</fullName>
    </recommendedName>
</protein>
<dbReference type="SMR" id="A2FTL9"/>
<dbReference type="Proteomes" id="UP000001542">
    <property type="component" value="Unassembled WGS sequence"/>
</dbReference>
<dbReference type="Pfam" id="PF11929">
    <property type="entry name" value="DUF3447"/>
    <property type="match status" value="1"/>
</dbReference>
<dbReference type="PANTHER" id="PTHR24182:SF13">
    <property type="entry name" value="LD18443P"/>
    <property type="match status" value="1"/>
</dbReference>
<organism evidence="2 3">
    <name type="scientific">Trichomonas vaginalis (strain ATCC PRA-98 / G3)</name>
    <dbReference type="NCBI Taxonomy" id="412133"/>
    <lineage>
        <taxon>Eukaryota</taxon>
        <taxon>Metamonada</taxon>
        <taxon>Parabasalia</taxon>
        <taxon>Trichomonadida</taxon>
        <taxon>Trichomonadidae</taxon>
        <taxon>Trichomonas</taxon>
    </lineage>
</organism>
<keyword evidence="3" id="KW-1185">Reference proteome</keyword>
<dbReference type="InterPro" id="IPR020683">
    <property type="entry name" value="DUF3447"/>
</dbReference>
<dbReference type="VEuPathDB" id="TrichDB:TVAGG3_0203970"/>
<dbReference type="Gene3D" id="1.25.40.20">
    <property type="entry name" value="Ankyrin repeat-containing domain"/>
    <property type="match status" value="1"/>
</dbReference>
<dbReference type="PANTHER" id="PTHR24182">
    <property type="entry name" value="ANKYRIN REPEAT AND SOCS BOX CONTAINING 4"/>
    <property type="match status" value="1"/>
</dbReference>
<dbReference type="KEGG" id="tva:4749455"/>
<evidence type="ECO:0000313" key="2">
    <source>
        <dbReference type="EMBL" id="EAX91753.1"/>
    </source>
</evidence>
<evidence type="ECO:0000313" key="3">
    <source>
        <dbReference type="Proteomes" id="UP000001542"/>
    </source>
</evidence>
<feature type="domain" description="DUF3447" evidence="1">
    <location>
        <begin position="229"/>
        <end position="281"/>
    </location>
</feature>
<dbReference type="Pfam" id="PF13637">
    <property type="entry name" value="Ank_4"/>
    <property type="match status" value="1"/>
</dbReference>
<reference evidence="2" key="2">
    <citation type="journal article" date="2007" name="Science">
        <title>Draft genome sequence of the sexually transmitted pathogen Trichomonas vaginalis.</title>
        <authorList>
            <person name="Carlton J.M."/>
            <person name="Hirt R.P."/>
            <person name="Silva J.C."/>
            <person name="Delcher A.L."/>
            <person name="Schatz M."/>
            <person name="Zhao Q."/>
            <person name="Wortman J.R."/>
            <person name="Bidwell S.L."/>
            <person name="Alsmark U.C.M."/>
            <person name="Besteiro S."/>
            <person name="Sicheritz-Ponten T."/>
            <person name="Noel C.J."/>
            <person name="Dacks J.B."/>
            <person name="Foster P.G."/>
            <person name="Simillion C."/>
            <person name="Van de Peer Y."/>
            <person name="Miranda-Saavedra D."/>
            <person name="Barton G.J."/>
            <person name="Westrop G.D."/>
            <person name="Mueller S."/>
            <person name="Dessi D."/>
            <person name="Fiori P.L."/>
            <person name="Ren Q."/>
            <person name="Paulsen I."/>
            <person name="Zhang H."/>
            <person name="Bastida-Corcuera F.D."/>
            <person name="Simoes-Barbosa A."/>
            <person name="Brown M.T."/>
            <person name="Hayes R.D."/>
            <person name="Mukherjee M."/>
            <person name="Okumura C.Y."/>
            <person name="Schneider R."/>
            <person name="Smith A.J."/>
            <person name="Vanacova S."/>
            <person name="Villalvazo M."/>
            <person name="Haas B.J."/>
            <person name="Pertea M."/>
            <person name="Feldblyum T.V."/>
            <person name="Utterback T.R."/>
            <person name="Shu C.L."/>
            <person name="Osoegawa K."/>
            <person name="de Jong P.J."/>
            <person name="Hrdy I."/>
            <person name="Horvathova L."/>
            <person name="Zubacova Z."/>
            <person name="Dolezal P."/>
            <person name="Malik S.B."/>
            <person name="Logsdon J.M. Jr."/>
            <person name="Henze K."/>
            <person name="Gupta A."/>
            <person name="Wang C.C."/>
            <person name="Dunne R.L."/>
            <person name="Upcroft J.A."/>
            <person name="Upcroft P."/>
            <person name="White O."/>
            <person name="Salzberg S.L."/>
            <person name="Tang P."/>
            <person name="Chiu C.-H."/>
            <person name="Lee Y.-S."/>
            <person name="Embley T.M."/>
            <person name="Coombs G.H."/>
            <person name="Mottram J.C."/>
            <person name="Tachezy J."/>
            <person name="Fraser-Liggett C.M."/>
            <person name="Johnson P.J."/>
        </authorList>
    </citation>
    <scope>NUCLEOTIDE SEQUENCE [LARGE SCALE GENOMIC DNA]</scope>
    <source>
        <strain evidence="2">G3</strain>
    </source>
</reference>
<dbReference type="SUPFAM" id="SSF48403">
    <property type="entry name" value="Ankyrin repeat"/>
    <property type="match status" value="1"/>
</dbReference>
<sequence>MEFPPIRDVDVPLKYEQFTTLERFIVDSEGVNNTDIAQFIAESGILDNIQVRQALMKLNVDITILIAKNNNTLRTELIEFSKDQPELLHKCLESDLISLQDVLKTVKEETNIEYLQEFLKIFSKEIPDPSFLISRIPPQHQNALIQNEDQLDEEEKAQYEVEQKLIEIFKKDDLETLISTLDNDFDLDIKLTNPRDTKENAFEKINLLDFAAFYGAIRCFTHLLEKEFSITQKTLVHSIFGHNIEILKMCMEKKSFPRKVLLYTVESHNYDAFDIVINKLREGDKLILNQEIIEAFHESLNYGKVLFYVYLKNTGVSIQDSLFYLKSPIFVEDLFQKSQVNMINLLQQTPLFCVNDLETIKLLIEKGIDVNRRDKLKRTAIFIAALKNDFKKVKLLIEQGAKVYEEYEIIRNCISAKLYRMARLLLNSGAPIDEQSKNRLYQFENYNTLEDDFSDEDDMYVMMEAGTGIFHKNQEDDISSDGYSDFELY</sequence>
<dbReference type="RefSeq" id="XP_001304683.1">
    <property type="nucleotide sequence ID" value="XM_001304682.1"/>
</dbReference>
<dbReference type="SMART" id="SM00248">
    <property type="entry name" value="ANK"/>
    <property type="match status" value="3"/>
</dbReference>
<evidence type="ECO:0000259" key="1">
    <source>
        <dbReference type="Pfam" id="PF11929"/>
    </source>
</evidence>
<dbReference type="InterPro" id="IPR036770">
    <property type="entry name" value="Ankyrin_rpt-contain_sf"/>
</dbReference>
<dbReference type="AlphaFoldDB" id="A2FTL9"/>
<dbReference type="EMBL" id="DS114013">
    <property type="protein sequence ID" value="EAX91753.1"/>
    <property type="molecule type" value="Genomic_DNA"/>
</dbReference>
<proteinExistence type="predicted"/>